<evidence type="ECO:0000313" key="2">
    <source>
        <dbReference type="EMBL" id="EOO23611.1"/>
    </source>
</evidence>
<dbReference type="Pfam" id="PF26595">
    <property type="entry name" value="A_ENA"/>
    <property type="match status" value="1"/>
</dbReference>
<reference evidence="2 3" key="1">
    <citation type="submission" date="2012-12" db="EMBL/GenBank/DDBJ databases">
        <title>The Genome Sequence of Bacillus cereus VD133.</title>
        <authorList>
            <consortium name="The Broad Institute Genome Sequencing Platform"/>
            <consortium name="The Broad Institute Genome Sequencing Center for Infectious Disease"/>
            <person name="Feldgarden M."/>
            <person name="Van der Auwera G.A."/>
            <person name="Mahillon J."/>
            <person name="Duprez V."/>
            <person name="Timmery S."/>
            <person name="Mattelet C."/>
            <person name="Dierick K."/>
            <person name="Sun M."/>
            <person name="Yu Z."/>
            <person name="Zhu L."/>
            <person name="Hu X."/>
            <person name="Shank E.B."/>
            <person name="Swiecicka I."/>
            <person name="Hansen B.M."/>
            <person name="Andrup L."/>
            <person name="Walker B."/>
            <person name="Young S.K."/>
            <person name="Zeng Q."/>
            <person name="Gargeya S."/>
            <person name="Fitzgerald M."/>
            <person name="Haas B."/>
            <person name="Abouelleil A."/>
            <person name="Alvarado L."/>
            <person name="Arachchi H.M."/>
            <person name="Berlin A.M."/>
            <person name="Chapman S.B."/>
            <person name="Dewar J."/>
            <person name="Goldberg J."/>
            <person name="Griggs A."/>
            <person name="Gujja S."/>
            <person name="Hansen M."/>
            <person name="Howarth C."/>
            <person name="Imamovic A."/>
            <person name="Larimer J."/>
            <person name="McCowan C."/>
            <person name="Murphy C."/>
            <person name="Neiman D."/>
            <person name="Pearson M."/>
            <person name="Priest M."/>
            <person name="Roberts A."/>
            <person name="Saif S."/>
            <person name="Shea T."/>
            <person name="Sisk P."/>
            <person name="Sykes S."/>
            <person name="Wortman J."/>
            <person name="Nusbaum C."/>
            <person name="Birren B."/>
        </authorList>
    </citation>
    <scope>NUCLEOTIDE SEQUENCE [LARGE SCALE GENOMIC DNA]</scope>
    <source>
        <strain evidence="2 3">VD133</strain>
    </source>
</reference>
<protein>
    <recommendedName>
        <fullName evidence="4">Collagen-like protein</fullName>
    </recommendedName>
</protein>
<dbReference type="AlphaFoldDB" id="A0A9W5PJA1"/>
<dbReference type="Pfam" id="PF01391">
    <property type="entry name" value="Collagen"/>
    <property type="match status" value="1"/>
</dbReference>
<evidence type="ECO:0008006" key="4">
    <source>
        <dbReference type="Google" id="ProtNLM"/>
    </source>
</evidence>
<feature type="region of interest" description="Disordered" evidence="1">
    <location>
        <begin position="92"/>
        <end position="159"/>
    </location>
</feature>
<feature type="non-terminal residue" evidence="2">
    <location>
        <position position="1"/>
    </location>
</feature>
<sequence>TPSITLTREESINLILASIAMQELGLAHIINAEGEKIQFALGTLTESLSPPPTFDQLIQLNQSVQSTLQSAMENEIFLKAKLEGVLSTPVLTGPTGPIGPTGPSGGPIGPTGNTGPTGATGPTGDPGPTGATGVTGATGPTGATGVTGATGPTGATGVT</sequence>
<accession>A0A9W5PJA1</accession>
<dbReference type="EMBL" id="AHFB01000189">
    <property type="protein sequence ID" value="EOO23611.1"/>
    <property type="molecule type" value="Genomic_DNA"/>
</dbReference>
<evidence type="ECO:0000256" key="1">
    <source>
        <dbReference type="SAM" id="MobiDB-lite"/>
    </source>
</evidence>
<dbReference type="InterPro" id="IPR008160">
    <property type="entry name" value="Collagen"/>
</dbReference>
<feature type="compositionally biased region" description="Low complexity" evidence="1">
    <location>
        <begin position="110"/>
        <end position="159"/>
    </location>
</feature>
<feature type="non-terminal residue" evidence="2">
    <location>
        <position position="159"/>
    </location>
</feature>
<evidence type="ECO:0000313" key="3">
    <source>
        <dbReference type="Proteomes" id="UP000014018"/>
    </source>
</evidence>
<dbReference type="Proteomes" id="UP000014018">
    <property type="component" value="Unassembled WGS sequence"/>
</dbReference>
<comment type="caution">
    <text evidence="2">The sequence shown here is derived from an EMBL/GenBank/DDBJ whole genome shotgun (WGS) entry which is preliminary data.</text>
</comment>
<dbReference type="InterPro" id="IPR058705">
    <property type="entry name" value="A_ENA"/>
</dbReference>
<name>A0A9W5PJA1_BACCE</name>
<gene>
    <name evidence="2" type="ORF">IIU_06954</name>
</gene>
<proteinExistence type="predicted"/>
<organism evidence="2 3">
    <name type="scientific">Bacillus cereus VD133</name>
    <dbReference type="NCBI Taxonomy" id="1053233"/>
    <lineage>
        <taxon>Bacteria</taxon>
        <taxon>Bacillati</taxon>
        <taxon>Bacillota</taxon>
        <taxon>Bacilli</taxon>
        <taxon>Bacillales</taxon>
        <taxon>Bacillaceae</taxon>
        <taxon>Bacillus</taxon>
        <taxon>Bacillus cereus group</taxon>
    </lineage>
</organism>